<evidence type="ECO:0000313" key="2">
    <source>
        <dbReference type="EMBL" id="UYP44496.1"/>
    </source>
</evidence>
<feature type="transmembrane region" description="Helical" evidence="1">
    <location>
        <begin position="248"/>
        <end position="268"/>
    </location>
</feature>
<keyword evidence="1" id="KW-0472">Membrane</keyword>
<gene>
    <name evidence="2" type="ORF">NEF87_000781</name>
</gene>
<proteinExistence type="predicted"/>
<keyword evidence="1" id="KW-1133">Transmembrane helix</keyword>
<dbReference type="Proteomes" id="UP001208689">
    <property type="component" value="Chromosome"/>
</dbReference>
<evidence type="ECO:0000313" key="3">
    <source>
        <dbReference type="Proteomes" id="UP001208689"/>
    </source>
</evidence>
<keyword evidence="1" id="KW-0812">Transmembrane</keyword>
<organism evidence="2 3">
    <name type="scientific">Candidatus Lokiarchaeum ossiferum</name>
    <dbReference type="NCBI Taxonomy" id="2951803"/>
    <lineage>
        <taxon>Archaea</taxon>
        <taxon>Promethearchaeati</taxon>
        <taxon>Promethearchaeota</taxon>
        <taxon>Promethearchaeia</taxon>
        <taxon>Promethearchaeales</taxon>
        <taxon>Promethearchaeaceae</taxon>
        <taxon>Candidatus Lokiarchaeum</taxon>
    </lineage>
</organism>
<protein>
    <submittedName>
        <fullName evidence="2">Uncharacterized protein</fullName>
    </submittedName>
</protein>
<reference evidence="2" key="1">
    <citation type="submission" date="2022-09" db="EMBL/GenBank/DDBJ databases">
        <title>Actin cytoskeleton and complex cell architecture in an #Asgard archaeon.</title>
        <authorList>
            <person name="Ponce Toledo R.I."/>
            <person name="Schleper C."/>
            <person name="Rodrigues Oliveira T."/>
            <person name="Wollweber F."/>
            <person name="Xu J."/>
            <person name="Rittmann S."/>
            <person name="Klingl A."/>
            <person name="Pilhofer M."/>
        </authorList>
    </citation>
    <scope>NUCLEOTIDE SEQUENCE</scope>
    <source>
        <strain evidence="2">B-35</strain>
    </source>
</reference>
<sequence length="280" mass="31264">MKNTSFTRFTVLIIACLFIMPLCNRSSAGKNDDFYIQNDQISISITGGANTPAYSLWQLNQNNSKYQVKFNRIFEVVDENQNGEYDKGNETIVPSSNDALASLSWNFSAITTDGAGYHFNLTSQGENFTLQFRNHLNVNGSSLKFDIFIENYEFISKDENAMLVLGFHLQGNKNRASRNGNKIEFGDNGYLESETTAHAGNKTIKARMKDGEENGQPMAYISFSHFNGTLLHDPTIGFSTNENNIPGYSGVGIGANFLLTIGIIWLLNRKHSKSINSKDY</sequence>
<dbReference type="EMBL" id="CP104013">
    <property type="protein sequence ID" value="UYP44496.1"/>
    <property type="molecule type" value="Genomic_DNA"/>
</dbReference>
<keyword evidence="3" id="KW-1185">Reference proteome</keyword>
<evidence type="ECO:0000256" key="1">
    <source>
        <dbReference type="SAM" id="Phobius"/>
    </source>
</evidence>
<name>A0ABY6HM53_9ARCH</name>
<accession>A0ABY6HM53</accession>